<protein>
    <recommendedName>
        <fullName evidence="4">Secreted protein</fullName>
    </recommendedName>
</protein>
<evidence type="ECO:0000313" key="2">
    <source>
        <dbReference type="EMBL" id="GFS09624.1"/>
    </source>
</evidence>
<feature type="transmembrane region" description="Helical" evidence="1">
    <location>
        <begin position="12"/>
        <end position="42"/>
    </location>
</feature>
<reference evidence="2 3" key="1">
    <citation type="journal article" date="2021" name="Elife">
        <title>Chloroplast acquisition without the gene transfer in kleptoplastic sea slugs, Plakobranchus ocellatus.</title>
        <authorList>
            <person name="Maeda T."/>
            <person name="Takahashi S."/>
            <person name="Yoshida T."/>
            <person name="Shimamura S."/>
            <person name="Takaki Y."/>
            <person name="Nagai Y."/>
            <person name="Toyoda A."/>
            <person name="Suzuki Y."/>
            <person name="Arimoto A."/>
            <person name="Ishii H."/>
            <person name="Satoh N."/>
            <person name="Nishiyama T."/>
            <person name="Hasebe M."/>
            <person name="Maruyama T."/>
            <person name="Minagawa J."/>
            <person name="Obokata J."/>
            <person name="Shigenobu S."/>
        </authorList>
    </citation>
    <scope>NUCLEOTIDE SEQUENCE [LARGE SCALE GENOMIC DNA]</scope>
</reference>
<dbReference type="Proteomes" id="UP000762676">
    <property type="component" value="Unassembled WGS sequence"/>
</dbReference>
<evidence type="ECO:0000256" key="1">
    <source>
        <dbReference type="SAM" id="Phobius"/>
    </source>
</evidence>
<organism evidence="2 3">
    <name type="scientific">Elysia marginata</name>
    <dbReference type="NCBI Taxonomy" id="1093978"/>
    <lineage>
        <taxon>Eukaryota</taxon>
        <taxon>Metazoa</taxon>
        <taxon>Spiralia</taxon>
        <taxon>Lophotrochozoa</taxon>
        <taxon>Mollusca</taxon>
        <taxon>Gastropoda</taxon>
        <taxon>Heterobranchia</taxon>
        <taxon>Euthyneura</taxon>
        <taxon>Panpulmonata</taxon>
        <taxon>Sacoglossa</taxon>
        <taxon>Placobranchoidea</taxon>
        <taxon>Plakobranchidae</taxon>
        <taxon>Elysia</taxon>
    </lineage>
</organism>
<gene>
    <name evidence="2" type="ORF">ElyMa_003041400</name>
</gene>
<accession>A0AAV4IEC1</accession>
<sequence length="165" mass="18312">MSATVRKMLFPRVLVAVIVVVVVVVAAVALVVVVVVIAVIVVCRPVDHNRVTRSSTECLASKASQGWLAHPALYPPVIRTTSLSRPLDSQLEQRARDARVCEFHSISGRTAHPLGLAVHGGRQVAIWRPCLIGCDEVRGIELHRDHCYRPVRLQLLLYREGYRLL</sequence>
<proteinExistence type="predicted"/>
<comment type="caution">
    <text evidence="2">The sequence shown here is derived from an EMBL/GenBank/DDBJ whole genome shotgun (WGS) entry which is preliminary data.</text>
</comment>
<evidence type="ECO:0008006" key="4">
    <source>
        <dbReference type="Google" id="ProtNLM"/>
    </source>
</evidence>
<dbReference type="AlphaFoldDB" id="A0AAV4IEC1"/>
<keyword evidence="1" id="KW-0472">Membrane</keyword>
<keyword evidence="1" id="KW-1133">Transmembrane helix</keyword>
<name>A0AAV4IEC1_9GAST</name>
<keyword evidence="3" id="KW-1185">Reference proteome</keyword>
<evidence type="ECO:0000313" key="3">
    <source>
        <dbReference type="Proteomes" id="UP000762676"/>
    </source>
</evidence>
<dbReference type="EMBL" id="BMAT01006297">
    <property type="protein sequence ID" value="GFS09624.1"/>
    <property type="molecule type" value="Genomic_DNA"/>
</dbReference>
<keyword evidence="1" id="KW-0812">Transmembrane</keyword>